<dbReference type="EMBL" id="GBRH01175243">
    <property type="protein sequence ID" value="JAE22653.1"/>
    <property type="molecule type" value="Transcribed_RNA"/>
</dbReference>
<protein>
    <submittedName>
        <fullName evidence="1">Uncharacterized protein</fullName>
    </submittedName>
</protein>
<dbReference type="AlphaFoldDB" id="A0A0A9GPS1"/>
<reference evidence="1" key="2">
    <citation type="journal article" date="2015" name="Data Brief">
        <title>Shoot transcriptome of the giant reed, Arundo donax.</title>
        <authorList>
            <person name="Barrero R.A."/>
            <person name="Guerrero F.D."/>
            <person name="Moolhuijzen P."/>
            <person name="Goolsby J.A."/>
            <person name="Tidwell J."/>
            <person name="Bellgard S.E."/>
            <person name="Bellgard M.I."/>
        </authorList>
    </citation>
    <scope>NUCLEOTIDE SEQUENCE</scope>
    <source>
        <tissue evidence="1">Shoot tissue taken approximately 20 cm above the soil surface</tissue>
    </source>
</reference>
<sequence>MMMGFLLRPLLAVAAALDASVLSLRLLRLLVVVRGLLEDPEVGGPRPRGTAAFSGQVMEREVGGGLDDVLLVVEEGGDEEDGDDEARQRERRAGPAWGRLLGGRRRRRGRRLAALLHRARRLLEE</sequence>
<name>A0A0A9GPS1_ARUDO</name>
<proteinExistence type="predicted"/>
<accession>A0A0A9GPS1</accession>
<evidence type="ECO:0000313" key="1">
    <source>
        <dbReference type="EMBL" id="JAE22653.1"/>
    </source>
</evidence>
<reference evidence="1" key="1">
    <citation type="submission" date="2014-09" db="EMBL/GenBank/DDBJ databases">
        <authorList>
            <person name="Magalhaes I.L.F."/>
            <person name="Oliveira U."/>
            <person name="Santos F.R."/>
            <person name="Vidigal T.H.D.A."/>
            <person name="Brescovit A.D."/>
            <person name="Santos A.J."/>
        </authorList>
    </citation>
    <scope>NUCLEOTIDE SEQUENCE</scope>
    <source>
        <tissue evidence="1">Shoot tissue taken approximately 20 cm above the soil surface</tissue>
    </source>
</reference>
<organism evidence="1">
    <name type="scientific">Arundo donax</name>
    <name type="common">Giant reed</name>
    <name type="synonym">Donax arundinaceus</name>
    <dbReference type="NCBI Taxonomy" id="35708"/>
    <lineage>
        <taxon>Eukaryota</taxon>
        <taxon>Viridiplantae</taxon>
        <taxon>Streptophyta</taxon>
        <taxon>Embryophyta</taxon>
        <taxon>Tracheophyta</taxon>
        <taxon>Spermatophyta</taxon>
        <taxon>Magnoliopsida</taxon>
        <taxon>Liliopsida</taxon>
        <taxon>Poales</taxon>
        <taxon>Poaceae</taxon>
        <taxon>PACMAD clade</taxon>
        <taxon>Arundinoideae</taxon>
        <taxon>Arundineae</taxon>
        <taxon>Arundo</taxon>
    </lineage>
</organism>